<feature type="coiled-coil region" evidence="1">
    <location>
        <begin position="80"/>
        <end position="114"/>
    </location>
</feature>
<dbReference type="InterPro" id="IPR011935">
    <property type="entry name" value="CHP02231"/>
</dbReference>
<gene>
    <name evidence="5" type="ORF">ACFL27_21695</name>
</gene>
<feature type="region of interest" description="Disordered" evidence="2">
    <location>
        <begin position="289"/>
        <end position="309"/>
    </location>
</feature>
<keyword evidence="1" id="KW-0175">Coiled coil</keyword>
<comment type="caution">
    <text evidence="5">The sequence shown here is derived from an EMBL/GenBank/DDBJ whole genome shotgun (WGS) entry which is preliminary data.</text>
</comment>
<dbReference type="PANTHER" id="PTHR31005:SF8">
    <property type="entry name" value="DUF4139 DOMAIN-CONTAINING PROTEIN"/>
    <property type="match status" value="1"/>
</dbReference>
<evidence type="ECO:0000256" key="1">
    <source>
        <dbReference type="SAM" id="Coils"/>
    </source>
</evidence>
<evidence type="ECO:0000313" key="5">
    <source>
        <dbReference type="EMBL" id="MFC1852820.1"/>
    </source>
</evidence>
<accession>A0ABV6Z2Y1</accession>
<feature type="region of interest" description="Disordered" evidence="2">
    <location>
        <begin position="439"/>
        <end position="473"/>
    </location>
</feature>
<protein>
    <submittedName>
        <fullName evidence="5">DUF4139 domain-containing protein</fullName>
    </submittedName>
</protein>
<organism evidence="5 6">
    <name type="scientific">candidate division CSSED10-310 bacterium</name>
    <dbReference type="NCBI Taxonomy" id="2855610"/>
    <lineage>
        <taxon>Bacteria</taxon>
        <taxon>Bacteria division CSSED10-310</taxon>
    </lineage>
</organism>
<dbReference type="EMBL" id="JBHPBY010000372">
    <property type="protein sequence ID" value="MFC1852820.1"/>
    <property type="molecule type" value="Genomic_DNA"/>
</dbReference>
<feature type="domain" description="DUF4140" evidence="4">
    <location>
        <begin position="12"/>
        <end position="110"/>
    </location>
</feature>
<feature type="domain" description="DUF4139" evidence="3">
    <location>
        <begin position="224"/>
        <end position="752"/>
    </location>
</feature>
<evidence type="ECO:0000259" key="4">
    <source>
        <dbReference type="Pfam" id="PF13600"/>
    </source>
</evidence>
<name>A0ABV6Z2Y1_UNCC1</name>
<dbReference type="Pfam" id="PF13600">
    <property type="entry name" value="DUF4140"/>
    <property type="match status" value="1"/>
</dbReference>
<keyword evidence="6" id="KW-1185">Reference proteome</keyword>
<dbReference type="InterPro" id="IPR025554">
    <property type="entry name" value="DUF4140"/>
</dbReference>
<proteinExistence type="predicted"/>
<dbReference type="PANTHER" id="PTHR31005">
    <property type="entry name" value="DUF4139 DOMAIN-CONTAINING PROTEIN"/>
    <property type="match status" value="1"/>
</dbReference>
<dbReference type="InterPro" id="IPR037291">
    <property type="entry name" value="DUF4139"/>
</dbReference>
<dbReference type="Pfam" id="PF13598">
    <property type="entry name" value="DUF4139"/>
    <property type="match status" value="1"/>
</dbReference>
<evidence type="ECO:0000313" key="6">
    <source>
        <dbReference type="Proteomes" id="UP001594351"/>
    </source>
</evidence>
<evidence type="ECO:0000259" key="3">
    <source>
        <dbReference type="Pfam" id="PF13598"/>
    </source>
</evidence>
<feature type="coiled-coil region" evidence="1">
    <location>
        <begin position="151"/>
        <end position="185"/>
    </location>
</feature>
<evidence type="ECO:0000256" key="2">
    <source>
        <dbReference type="SAM" id="MobiDB-lite"/>
    </source>
</evidence>
<sequence length="764" mass="86370">MLNQVNTRIEAVTIFQDRALVSRRGEFDFQAAEHSGPDEVDLVFKISELPLLMDDSSLRIELEDNHNLLLRDVKIELIRKKDIQDDSTQLRDEIELLQRQLEDIRAQRKNQLIVIEEIKKWLEAPLPGPPIKDGRQQEKPPFPVAEYNAYIDVLTAKLQSEQTTLQHIERDLLELEREYIAKRELQVTPEPAWGEDPSKRWFKNVIIRLTKINPTFVGGQIIFNISYCLNGTRWAPTYSLQLDSQKKQAQLAMNIRLAQRTGEDWGGVKLTFSAASLRRVTQLPELPSRRLGRVQPPKPTGLRPAPEPNQELFSSYDQWFTATETPPILGPEQKYPFFIKRAENLTSRGRNVLQHDFLPGLAKAGKVMPKKRKEKADFTKSMKRAAPPPPPVQVAPAAPLPVAAASIDATFLAAGADEELEDMLGAEPEMLMDLAESSPEAMEVPQEKSLAVPKMSKRRARAPSFTGAGTVKGDRPDFEEIKIDTGALPQQDQIVDYQLFELHGPEDRTRGRLLKQEQVTSPDLDVHEAFQKANRLIKQLPSPGDAVASHFFHVYPSHGRADVPSDGNIHTVPIEIRGSDLKLEYRSAPLTAPQVYRVLKLENPFNFPLPRGVVAIYHDGAFAFNTHLAMAAIGGEVSIPMGVEERIKVTRNARFHEEEAGLITAQTELTHQIEIEVKSQMAERVTLELIDRVPITDEEHKEIEIEELESQPQSEKITTYEDQVIRGGRRFSLELDPGQKQRCTFAYKVTIPAKKEIIGGNRRE</sequence>
<dbReference type="Proteomes" id="UP001594351">
    <property type="component" value="Unassembled WGS sequence"/>
</dbReference>
<reference evidence="5 6" key="1">
    <citation type="submission" date="2024-09" db="EMBL/GenBank/DDBJ databases">
        <title>Laminarin stimulates single cell rates of sulfate reduction while oxygen inhibits transcriptomic activity in coastal marine sediment.</title>
        <authorList>
            <person name="Lindsay M."/>
            <person name="Orcutt B."/>
            <person name="Emerson D."/>
            <person name="Stepanauskas R."/>
            <person name="D'Angelo T."/>
        </authorList>
    </citation>
    <scope>NUCLEOTIDE SEQUENCE [LARGE SCALE GENOMIC DNA]</scope>
    <source>
        <strain evidence="5">SAG AM-311-K15</strain>
    </source>
</reference>